<dbReference type="EMBL" id="QGGH01000002">
    <property type="protein sequence ID" value="PWJ92308.1"/>
    <property type="molecule type" value="Genomic_DNA"/>
</dbReference>
<comment type="caution">
    <text evidence="1">The sequence shown here is derived from an EMBL/GenBank/DDBJ whole genome shotgun (WGS) entry which is preliminary data.</text>
</comment>
<protein>
    <submittedName>
        <fullName evidence="1">Uncharacterized protein</fullName>
    </submittedName>
</protein>
<evidence type="ECO:0000313" key="1">
    <source>
        <dbReference type="EMBL" id="PWJ92308.1"/>
    </source>
</evidence>
<name>A0A8E2WDN1_RHILI</name>
<sequence length="213" mass="23714">MGSRWLQVSIRRLAQRLDLGHLDAHFDKRRKNGKAVRKCDTRQPGQDTGIDCMGGRKRLQGRWCFCAGNRSAGNRTIVTPSRRQGNPGARRCRRRCLCLAHRSAMAGAVRFTDSVANIGEQLVIGPIEQLAQMAQAFMRPPDRGPIGKQVGTERDRLLGNAPGEEAATKLDRRLFGWKGSHVPGNSGTSHEEIPCRFESKPVGHDRHAFIEEL</sequence>
<reference evidence="1 2" key="1">
    <citation type="submission" date="2018-05" db="EMBL/GenBank/DDBJ databases">
        <title>Genomic Encyclopedia of Type Strains, Phase IV (KMG-IV): sequencing the most valuable type-strain genomes for metagenomic binning, comparative biology and taxonomic classification.</title>
        <authorList>
            <person name="Goeker M."/>
        </authorList>
    </citation>
    <scope>NUCLEOTIDE SEQUENCE [LARGE SCALE GENOMIC DNA]</scope>
    <source>
        <strain evidence="1 2">DSM 2626</strain>
    </source>
</reference>
<evidence type="ECO:0000313" key="2">
    <source>
        <dbReference type="Proteomes" id="UP000245631"/>
    </source>
</evidence>
<gene>
    <name evidence="1" type="ORF">C8D77_10280</name>
</gene>
<dbReference type="AlphaFoldDB" id="A0A8E2WDN1"/>
<proteinExistence type="predicted"/>
<dbReference type="Proteomes" id="UP000245631">
    <property type="component" value="Unassembled WGS sequence"/>
</dbReference>
<accession>A0A8E2WDN1</accession>
<organism evidence="1 2">
    <name type="scientific">Rhizobium loti</name>
    <name type="common">Mesorhizobium loti</name>
    <dbReference type="NCBI Taxonomy" id="381"/>
    <lineage>
        <taxon>Bacteria</taxon>
        <taxon>Pseudomonadati</taxon>
        <taxon>Pseudomonadota</taxon>
        <taxon>Alphaproteobacteria</taxon>
        <taxon>Hyphomicrobiales</taxon>
        <taxon>Phyllobacteriaceae</taxon>
        <taxon>Mesorhizobium</taxon>
    </lineage>
</organism>